<evidence type="ECO:0000313" key="2">
    <source>
        <dbReference type="EMBL" id="UXX79783.1"/>
    </source>
</evidence>
<evidence type="ECO:0000259" key="1">
    <source>
        <dbReference type="Pfam" id="PF00149"/>
    </source>
</evidence>
<proteinExistence type="predicted"/>
<dbReference type="Pfam" id="PF00149">
    <property type="entry name" value="Metallophos"/>
    <property type="match status" value="1"/>
</dbReference>
<sequence>MKIQYASDLHLEFDDNYQFLLENKLKPVAPYLILAGDIDIISNGTVTRLDFFKYLSENWKEVYIIPGNHEFYKKGNVAASFSLELTIHPNVRYLNHQVITIEGVDLIFSTLWSRTNTSLIKSMISDFNQCKYDDGPFKYKQHDELHARAVRWLNHQLSLDKERPRIVVSHFVPCQQANGYPQNDGDYKQSIMNRYFVADLENRIRDWDIDYWIYGHNHWDKDIDALGVKFRSNQLGYVFTAEHNGFDIEKVIEI</sequence>
<dbReference type="Gene3D" id="3.60.21.10">
    <property type="match status" value="1"/>
</dbReference>
<reference evidence="2" key="1">
    <citation type="submission" date="2022-10" db="EMBL/GenBank/DDBJ databases">
        <title>Comparative genomics and taxonomic characterization of three novel marine species of genus Reichenbachiella exhibiting antioxidant and polysaccharide degradation activities.</title>
        <authorList>
            <person name="Muhammad N."/>
            <person name="Lee Y.-J."/>
            <person name="Ko J."/>
            <person name="Kim S.-G."/>
        </authorList>
    </citation>
    <scope>NUCLEOTIDE SEQUENCE</scope>
    <source>
        <strain evidence="2">Wsw4-B4</strain>
    </source>
</reference>
<name>A0ABY6D3Z2_9BACT</name>
<dbReference type="PANTHER" id="PTHR37844:SF1">
    <property type="entry name" value="CALCINEURIN-LIKE PHOSPHOESTERASE DOMAIN-CONTAINING PROTEIN"/>
    <property type="match status" value="1"/>
</dbReference>
<gene>
    <name evidence="2" type="ORF">N7E81_01505</name>
</gene>
<organism evidence="2 3">
    <name type="scientific">Reichenbachiella carrageenanivorans</name>
    <dbReference type="NCBI Taxonomy" id="2979869"/>
    <lineage>
        <taxon>Bacteria</taxon>
        <taxon>Pseudomonadati</taxon>
        <taxon>Bacteroidota</taxon>
        <taxon>Cytophagia</taxon>
        <taxon>Cytophagales</taxon>
        <taxon>Reichenbachiellaceae</taxon>
        <taxon>Reichenbachiella</taxon>
    </lineage>
</organism>
<accession>A0ABY6D3Z2</accession>
<evidence type="ECO:0000313" key="3">
    <source>
        <dbReference type="Proteomes" id="UP001062165"/>
    </source>
</evidence>
<dbReference type="EMBL" id="CP106735">
    <property type="protein sequence ID" value="UXX79783.1"/>
    <property type="molecule type" value="Genomic_DNA"/>
</dbReference>
<keyword evidence="3" id="KW-1185">Reference proteome</keyword>
<dbReference type="InterPro" id="IPR004843">
    <property type="entry name" value="Calcineurin-like_PHP"/>
</dbReference>
<feature type="domain" description="Calcineurin-like phosphoesterase" evidence="1">
    <location>
        <begin position="1"/>
        <end position="219"/>
    </location>
</feature>
<dbReference type="InterPro" id="IPR029052">
    <property type="entry name" value="Metallo-depent_PP-like"/>
</dbReference>
<dbReference type="SUPFAM" id="SSF56300">
    <property type="entry name" value="Metallo-dependent phosphatases"/>
    <property type="match status" value="1"/>
</dbReference>
<dbReference type="Proteomes" id="UP001062165">
    <property type="component" value="Chromosome"/>
</dbReference>
<dbReference type="RefSeq" id="WP_263051514.1">
    <property type="nucleotide sequence ID" value="NZ_CP106735.1"/>
</dbReference>
<dbReference type="PANTHER" id="PTHR37844">
    <property type="entry name" value="SER/THR PROTEIN PHOSPHATASE SUPERFAMILY (AFU_ORTHOLOGUE AFUA_1G14840)"/>
    <property type="match status" value="1"/>
</dbReference>
<protein>
    <submittedName>
        <fullName evidence="2">Metallophosphoesterase</fullName>
    </submittedName>
</protein>